<keyword evidence="2 4" id="KW-0808">Transferase</keyword>
<dbReference type="InterPro" id="IPR001173">
    <property type="entry name" value="Glyco_trans_2-like"/>
</dbReference>
<dbReference type="InterPro" id="IPR029044">
    <property type="entry name" value="Nucleotide-diphossugar_trans"/>
</dbReference>
<dbReference type="AlphaFoldDB" id="A0A3R9KT29"/>
<dbReference type="PANTHER" id="PTHR22916:SF51">
    <property type="entry name" value="GLYCOSYLTRANSFERASE EPSH-RELATED"/>
    <property type="match status" value="1"/>
</dbReference>
<evidence type="ECO:0000256" key="2">
    <source>
        <dbReference type="ARBA" id="ARBA00022679"/>
    </source>
</evidence>
<dbReference type="Pfam" id="PF00535">
    <property type="entry name" value="Glycos_transf_2"/>
    <property type="match status" value="1"/>
</dbReference>
<dbReference type="EMBL" id="RJNZ01000003">
    <property type="protein sequence ID" value="RSI93378.1"/>
    <property type="molecule type" value="Genomic_DNA"/>
</dbReference>
<dbReference type="SUPFAM" id="SSF53448">
    <property type="entry name" value="Nucleotide-diphospho-sugar transferases"/>
    <property type="match status" value="1"/>
</dbReference>
<gene>
    <name evidence="4" type="primary">epsJ_5</name>
    <name evidence="4" type="ORF">D8845_03080</name>
</gene>
<accession>A0A3R9KT29</accession>
<dbReference type="PANTHER" id="PTHR22916">
    <property type="entry name" value="GLYCOSYLTRANSFERASE"/>
    <property type="match status" value="1"/>
</dbReference>
<dbReference type="CDD" id="cd00761">
    <property type="entry name" value="Glyco_tranf_GTA_type"/>
    <property type="match status" value="1"/>
</dbReference>
<reference evidence="4 5" key="1">
    <citation type="submission" date="2018-11" db="EMBL/GenBank/DDBJ databases">
        <title>Species Designations Belie Phenotypic and Genotypic Heterogeneity in Oral Streptococci.</title>
        <authorList>
            <person name="Velsko I."/>
        </authorList>
    </citation>
    <scope>NUCLEOTIDE SEQUENCE [LARGE SCALE GENOMIC DNA]</scope>
    <source>
        <strain evidence="4 5">BCC55</strain>
    </source>
</reference>
<evidence type="ECO:0000313" key="5">
    <source>
        <dbReference type="Proteomes" id="UP000267870"/>
    </source>
</evidence>
<dbReference type="EC" id="2.4.-.-" evidence="4"/>
<proteinExistence type="predicted"/>
<protein>
    <submittedName>
        <fullName evidence="4">Putative glycosyltransferase EpsJ</fullName>
        <ecNumber evidence="4">2.4.-.-</ecNumber>
    </submittedName>
</protein>
<dbReference type="GO" id="GO:0016757">
    <property type="term" value="F:glycosyltransferase activity"/>
    <property type="evidence" value="ECO:0007669"/>
    <property type="project" value="UniProtKB-KW"/>
</dbReference>
<evidence type="ECO:0000256" key="1">
    <source>
        <dbReference type="ARBA" id="ARBA00022676"/>
    </source>
</evidence>
<keyword evidence="1 4" id="KW-0328">Glycosyltransferase</keyword>
<organism evidence="4 5">
    <name type="scientific">Streptococcus mitis</name>
    <dbReference type="NCBI Taxonomy" id="28037"/>
    <lineage>
        <taxon>Bacteria</taxon>
        <taxon>Bacillati</taxon>
        <taxon>Bacillota</taxon>
        <taxon>Bacilli</taxon>
        <taxon>Lactobacillales</taxon>
        <taxon>Streptococcaceae</taxon>
        <taxon>Streptococcus</taxon>
        <taxon>Streptococcus mitis group</taxon>
    </lineage>
</organism>
<evidence type="ECO:0000313" key="4">
    <source>
        <dbReference type="EMBL" id="RSI93378.1"/>
    </source>
</evidence>
<feature type="domain" description="Glycosyltransferase 2-like" evidence="3">
    <location>
        <begin position="7"/>
        <end position="176"/>
    </location>
</feature>
<dbReference type="RefSeq" id="WP_125452449.1">
    <property type="nucleotide sequence ID" value="NZ_RJNZ01000003.1"/>
</dbReference>
<dbReference type="Proteomes" id="UP000267870">
    <property type="component" value="Unassembled WGS sequence"/>
</dbReference>
<evidence type="ECO:0000259" key="3">
    <source>
        <dbReference type="Pfam" id="PF00535"/>
    </source>
</evidence>
<dbReference type="Gene3D" id="3.90.550.10">
    <property type="entry name" value="Spore Coat Polysaccharide Biosynthesis Protein SpsA, Chain A"/>
    <property type="match status" value="1"/>
</dbReference>
<name>A0A3R9KT29_STRMT</name>
<comment type="caution">
    <text evidence="4">The sequence shown here is derived from an EMBL/GenBank/DDBJ whole genome shotgun (WGS) entry which is preliminary data.</text>
</comment>
<sequence length="296" mass="34637">MENELISVIVPIFNVENYLRECLDSIHHQTYENFECLLIDDGSPDKSAEVCNEYIAKDSRFRYFKKENGGVSSARNFGIDIANGDFVAFVDGDDIVNEHQLEILFNKLKEYDADIAIGSYHQYSEKDGCFYIHFTDEDYVEQLYGPDELIMKIPELEKIDLSFVSPWGKLFKKKLFNHVRFPENKLAEDAFIMYKLFLQCEKMIFIKKSLYIYRKYDASLTGCKMSEEKLSFAPEARMERLAILAALGYDVSEHARWYLEGLKFSLYEAGENVLESTETARRIRENVYFLEHYSIK</sequence>